<dbReference type="Proteomes" id="UP000821845">
    <property type="component" value="Chromosome 2"/>
</dbReference>
<gene>
    <name evidence="1" type="ORF">HPB50_018575</name>
</gene>
<sequence length="232" mass="25372">MPCSLRKGAPLSFRTASHKQTFPSANRTIENSGSPFATGHWQRRQSIIIRSVDGQLAKVSAGTTAKLPAVPRPSMSAGARASGRDSRWRVVVVVSAVSRRRRTRQRRRSPDAATPKCRAALSASAPLHSPPPDNKRRRAPSRRRGGFASPPAPPPPTRCPAPGTWSPPPPPPFPRSPFASFRACLAYFRTRSGSLALSKLPLPFACSQSIHQHPVARWTPVENSLDVWWSRT</sequence>
<organism evidence="1 2">
    <name type="scientific">Hyalomma asiaticum</name>
    <name type="common">Tick</name>
    <dbReference type="NCBI Taxonomy" id="266040"/>
    <lineage>
        <taxon>Eukaryota</taxon>
        <taxon>Metazoa</taxon>
        <taxon>Ecdysozoa</taxon>
        <taxon>Arthropoda</taxon>
        <taxon>Chelicerata</taxon>
        <taxon>Arachnida</taxon>
        <taxon>Acari</taxon>
        <taxon>Parasitiformes</taxon>
        <taxon>Ixodida</taxon>
        <taxon>Ixodoidea</taxon>
        <taxon>Ixodidae</taxon>
        <taxon>Hyalomminae</taxon>
        <taxon>Hyalomma</taxon>
    </lineage>
</organism>
<evidence type="ECO:0000313" key="1">
    <source>
        <dbReference type="EMBL" id="KAH6939490.1"/>
    </source>
</evidence>
<name>A0ACB7SXS7_HYAAI</name>
<protein>
    <submittedName>
        <fullName evidence="1">Uncharacterized protein</fullName>
    </submittedName>
</protein>
<proteinExistence type="predicted"/>
<accession>A0ACB7SXS7</accession>
<evidence type="ECO:0000313" key="2">
    <source>
        <dbReference type="Proteomes" id="UP000821845"/>
    </source>
</evidence>
<keyword evidence="2" id="KW-1185">Reference proteome</keyword>
<dbReference type="EMBL" id="CM023482">
    <property type="protein sequence ID" value="KAH6939490.1"/>
    <property type="molecule type" value="Genomic_DNA"/>
</dbReference>
<comment type="caution">
    <text evidence="1">The sequence shown here is derived from an EMBL/GenBank/DDBJ whole genome shotgun (WGS) entry which is preliminary data.</text>
</comment>
<reference evidence="1" key="1">
    <citation type="submission" date="2020-05" db="EMBL/GenBank/DDBJ databases">
        <title>Large-scale comparative analyses of tick genomes elucidate their genetic diversity and vector capacities.</title>
        <authorList>
            <person name="Jia N."/>
            <person name="Wang J."/>
            <person name="Shi W."/>
            <person name="Du L."/>
            <person name="Sun Y."/>
            <person name="Zhan W."/>
            <person name="Jiang J."/>
            <person name="Wang Q."/>
            <person name="Zhang B."/>
            <person name="Ji P."/>
            <person name="Sakyi L.B."/>
            <person name="Cui X."/>
            <person name="Yuan T."/>
            <person name="Jiang B."/>
            <person name="Yang W."/>
            <person name="Lam T.T.-Y."/>
            <person name="Chang Q."/>
            <person name="Ding S."/>
            <person name="Wang X."/>
            <person name="Zhu J."/>
            <person name="Ruan X."/>
            <person name="Zhao L."/>
            <person name="Wei J."/>
            <person name="Que T."/>
            <person name="Du C."/>
            <person name="Cheng J."/>
            <person name="Dai P."/>
            <person name="Han X."/>
            <person name="Huang E."/>
            <person name="Gao Y."/>
            <person name="Liu J."/>
            <person name="Shao H."/>
            <person name="Ye R."/>
            <person name="Li L."/>
            <person name="Wei W."/>
            <person name="Wang X."/>
            <person name="Wang C."/>
            <person name="Yang T."/>
            <person name="Huo Q."/>
            <person name="Li W."/>
            <person name="Guo W."/>
            <person name="Chen H."/>
            <person name="Zhou L."/>
            <person name="Ni X."/>
            <person name="Tian J."/>
            <person name="Zhou Y."/>
            <person name="Sheng Y."/>
            <person name="Liu T."/>
            <person name="Pan Y."/>
            <person name="Xia L."/>
            <person name="Li J."/>
            <person name="Zhao F."/>
            <person name="Cao W."/>
        </authorList>
    </citation>
    <scope>NUCLEOTIDE SEQUENCE</scope>
    <source>
        <strain evidence="1">Hyas-2018</strain>
    </source>
</reference>